<dbReference type="Pfam" id="PF01764">
    <property type="entry name" value="Lipase_3"/>
    <property type="match status" value="1"/>
</dbReference>
<dbReference type="InterPro" id="IPR005592">
    <property type="entry name" value="Mono/diacylglycerol_lipase_N"/>
</dbReference>
<dbReference type="AlphaFoldDB" id="A0A078BQG7"/>
<dbReference type="SUPFAM" id="SSF53474">
    <property type="entry name" value="alpha/beta-Hydrolases"/>
    <property type="match status" value="1"/>
</dbReference>
<reference evidence="7" key="1">
    <citation type="submission" date="2014-06" db="EMBL/GenBank/DDBJ databases">
        <title>Evolutionary genomics: an efficient tool to explore enzyme diversity and guide their engineering.</title>
        <authorList>
            <person name="Meunchan M."/>
            <person name="Michely S."/>
            <person name="Devillers H."/>
            <person name="Nicaud J.-M."/>
            <person name="Marty A."/>
            <person name="Neuveglise C."/>
        </authorList>
    </citation>
    <scope>NUCLEOTIDE SEQUENCE</scope>
    <source>
        <strain evidence="7">CBS 10151</strain>
    </source>
</reference>
<dbReference type="InterPro" id="IPR051299">
    <property type="entry name" value="AB_hydrolase_lip/est"/>
</dbReference>
<evidence type="ECO:0000256" key="1">
    <source>
        <dbReference type="ARBA" id="ARBA00013279"/>
    </source>
</evidence>
<evidence type="ECO:0000259" key="5">
    <source>
        <dbReference type="Pfam" id="PF01764"/>
    </source>
</evidence>
<accession>A0A078BQG7</accession>
<dbReference type="Pfam" id="PF03893">
    <property type="entry name" value="Lipase3_N"/>
    <property type="match status" value="1"/>
</dbReference>
<evidence type="ECO:0000256" key="3">
    <source>
        <dbReference type="ARBA" id="ARBA00022801"/>
    </source>
</evidence>
<dbReference type="PANTHER" id="PTHR46640:SF1">
    <property type="entry name" value="FUNGAL LIPASE-LIKE DOMAIN-CONTAINING PROTEIN-RELATED"/>
    <property type="match status" value="1"/>
</dbReference>
<keyword evidence="3" id="KW-0378">Hydrolase</keyword>
<evidence type="ECO:0000313" key="7">
    <source>
        <dbReference type="EMBL" id="CDX09894.1"/>
    </source>
</evidence>
<name>A0A078BQG7_9ASCO</name>
<dbReference type="InterPro" id="IPR002921">
    <property type="entry name" value="Fungal_lipase-type"/>
</dbReference>
<feature type="domain" description="Mono-/di-acylglycerol lipase N-terminal" evidence="6">
    <location>
        <begin position="8"/>
        <end position="87"/>
    </location>
</feature>
<evidence type="ECO:0000259" key="6">
    <source>
        <dbReference type="Pfam" id="PF03893"/>
    </source>
</evidence>
<sequence>MKLSTLVLTACAALTAAIPSPLSPPEAAALQERIYTSTETSHIDQNAYNFFEKYARLANIAYCVGPGTKIFKPFKCGLQCAHFPNVELIQEFHDPAFIFDVSGYLAVDHTSKQIYLVIRGTHSLEDVITDIRIFQQPLTNFDLAANISATATCSDCLVHKGFISSYNNTYNQIGERLDTVIKQYPDYQIAVTGHSLGGAAALLFGINLKVNGHDPLVVTLGQPIVGNTGFANWVDRLFFGQENPDVSKVTTDRKLYRITHRGDIVPQVPFWDGYQHCSGEIFIDWPLIHPPLSNVVACEGQRNKQCSAGNLLIQQANVIGNHLQYFVTEGVCGI</sequence>
<feature type="signal peptide" evidence="4">
    <location>
        <begin position="1"/>
        <end position="17"/>
    </location>
</feature>
<dbReference type="CDD" id="cd00519">
    <property type="entry name" value="Lipase_3"/>
    <property type="match status" value="1"/>
</dbReference>
<proteinExistence type="predicted"/>
<protein>
    <recommendedName>
        <fullName evidence="1">triacylglycerol lipase</fullName>
        <ecNumber evidence="1">3.1.1.3</ecNumber>
    </recommendedName>
</protein>
<feature type="domain" description="Fungal lipase-type" evidence="5">
    <location>
        <begin position="115"/>
        <end position="271"/>
    </location>
</feature>
<dbReference type="GO" id="GO:0004806">
    <property type="term" value="F:triacylglycerol lipase activity"/>
    <property type="evidence" value="ECO:0007669"/>
    <property type="project" value="UniProtKB-EC"/>
</dbReference>
<gene>
    <name evidence="7" type="primary">LIP2</name>
</gene>
<evidence type="ECO:0000256" key="2">
    <source>
        <dbReference type="ARBA" id="ARBA00022729"/>
    </source>
</evidence>
<dbReference type="Gene3D" id="3.40.50.1820">
    <property type="entry name" value="alpha/beta hydrolase"/>
    <property type="match status" value="1"/>
</dbReference>
<keyword evidence="2 4" id="KW-0732">Signal</keyword>
<dbReference type="GO" id="GO:0016042">
    <property type="term" value="P:lipid catabolic process"/>
    <property type="evidence" value="ECO:0007669"/>
    <property type="project" value="InterPro"/>
</dbReference>
<dbReference type="PANTHER" id="PTHR46640">
    <property type="entry name" value="TRIACYLGLYCEROL LIPASE, PUTATIVE (AFU_ORTHOLOGUE AFUA_6G06510)-RELATED"/>
    <property type="match status" value="1"/>
</dbReference>
<dbReference type="InterPro" id="IPR029058">
    <property type="entry name" value="AB_hydrolase_fold"/>
</dbReference>
<organism evidence="7">
    <name type="scientific">Yarrowia alimentaria</name>
    <dbReference type="NCBI Taxonomy" id="479092"/>
    <lineage>
        <taxon>Eukaryota</taxon>
        <taxon>Fungi</taxon>
        <taxon>Dikarya</taxon>
        <taxon>Ascomycota</taxon>
        <taxon>Saccharomycotina</taxon>
        <taxon>Dipodascomycetes</taxon>
        <taxon>Dipodascales</taxon>
        <taxon>Dipodascales incertae sedis</taxon>
        <taxon>Yarrowia</taxon>
    </lineage>
</organism>
<feature type="chain" id="PRO_5001730412" description="triacylglycerol lipase" evidence="4">
    <location>
        <begin position="18"/>
        <end position="334"/>
    </location>
</feature>
<dbReference type="EMBL" id="LM652728">
    <property type="protein sequence ID" value="CDX09894.1"/>
    <property type="molecule type" value="Genomic_DNA"/>
</dbReference>
<dbReference type="EC" id="3.1.1.3" evidence="1"/>
<evidence type="ECO:0000256" key="4">
    <source>
        <dbReference type="SAM" id="SignalP"/>
    </source>
</evidence>